<dbReference type="Proteomes" id="UP001410394">
    <property type="component" value="Unassembled WGS sequence"/>
</dbReference>
<accession>A0ABU9Z284</accession>
<proteinExistence type="predicted"/>
<name>A0ABU9Z284_9RHOO</name>
<organism evidence="1 2">
    <name type="scientific">Uliginosibacterium sediminicola</name>
    <dbReference type="NCBI Taxonomy" id="2024550"/>
    <lineage>
        <taxon>Bacteria</taxon>
        <taxon>Pseudomonadati</taxon>
        <taxon>Pseudomonadota</taxon>
        <taxon>Betaproteobacteria</taxon>
        <taxon>Rhodocyclales</taxon>
        <taxon>Zoogloeaceae</taxon>
        <taxon>Uliginosibacterium</taxon>
    </lineage>
</organism>
<reference evidence="1 2" key="1">
    <citation type="journal article" date="2018" name="Int. J. Syst. Evol. Microbiol.">
        <title>Uliginosibacterium sediminicola sp. nov., isolated from freshwater sediment.</title>
        <authorList>
            <person name="Hwang W.M."/>
            <person name="Kim S.M."/>
            <person name="Kang K."/>
            <person name="Ahn T.Y."/>
        </authorList>
    </citation>
    <scope>NUCLEOTIDE SEQUENCE [LARGE SCALE GENOMIC DNA]</scope>
    <source>
        <strain evidence="1 2">M1-21</strain>
    </source>
</reference>
<keyword evidence="2" id="KW-1185">Reference proteome</keyword>
<dbReference type="RefSeq" id="WP_345920850.1">
    <property type="nucleotide sequence ID" value="NZ_JBDIVE010000010.1"/>
</dbReference>
<evidence type="ECO:0000313" key="1">
    <source>
        <dbReference type="EMBL" id="MEN3070075.1"/>
    </source>
</evidence>
<protein>
    <submittedName>
        <fullName evidence="1">Uncharacterized protein</fullName>
    </submittedName>
</protein>
<gene>
    <name evidence="1" type="ORF">ABDB84_16450</name>
</gene>
<sequence>MAINAEQLTQVARITLSAVTLKDAISEVRQILPGIRASAVDAFDMRNETPVLRIGDRDLFLMQSDGHCWSVTADPGSAVGLVLTQRM</sequence>
<comment type="caution">
    <text evidence="1">The sequence shown here is derived from an EMBL/GenBank/DDBJ whole genome shotgun (WGS) entry which is preliminary data.</text>
</comment>
<evidence type="ECO:0000313" key="2">
    <source>
        <dbReference type="Proteomes" id="UP001410394"/>
    </source>
</evidence>
<dbReference type="EMBL" id="JBDIVE010000010">
    <property type="protein sequence ID" value="MEN3070075.1"/>
    <property type="molecule type" value="Genomic_DNA"/>
</dbReference>